<reference evidence="1" key="1">
    <citation type="journal article" date="2023" name="G3 (Bethesda)">
        <title>A reference genome for the long-term kleptoplast-retaining sea slug Elysia crispata morphotype clarki.</title>
        <authorList>
            <person name="Eastman K.E."/>
            <person name="Pendleton A.L."/>
            <person name="Shaikh M.A."/>
            <person name="Suttiyut T."/>
            <person name="Ogas R."/>
            <person name="Tomko P."/>
            <person name="Gavelis G."/>
            <person name="Widhalm J.R."/>
            <person name="Wisecaver J.H."/>
        </authorList>
    </citation>
    <scope>NUCLEOTIDE SEQUENCE</scope>
    <source>
        <strain evidence="1">ECLA1</strain>
    </source>
</reference>
<dbReference type="Proteomes" id="UP001283361">
    <property type="component" value="Unassembled WGS sequence"/>
</dbReference>
<evidence type="ECO:0000313" key="1">
    <source>
        <dbReference type="EMBL" id="KAK3795495.1"/>
    </source>
</evidence>
<protein>
    <submittedName>
        <fullName evidence="1">Uncharacterized protein</fullName>
    </submittedName>
</protein>
<gene>
    <name evidence="1" type="ORF">RRG08_046366</name>
</gene>
<evidence type="ECO:0000313" key="2">
    <source>
        <dbReference type="Proteomes" id="UP001283361"/>
    </source>
</evidence>
<feature type="non-terminal residue" evidence="1">
    <location>
        <position position="1"/>
    </location>
</feature>
<proteinExistence type="predicted"/>
<organism evidence="1 2">
    <name type="scientific">Elysia crispata</name>
    <name type="common">lettuce slug</name>
    <dbReference type="NCBI Taxonomy" id="231223"/>
    <lineage>
        <taxon>Eukaryota</taxon>
        <taxon>Metazoa</taxon>
        <taxon>Spiralia</taxon>
        <taxon>Lophotrochozoa</taxon>
        <taxon>Mollusca</taxon>
        <taxon>Gastropoda</taxon>
        <taxon>Heterobranchia</taxon>
        <taxon>Euthyneura</taxon>
        <taxon>Panpulmonata</taxon>
        <taxon>Sacoglossa</taxon>
        <taxon>Placobranchoidea</taxon>
        <taxon>Plakobranchidae</taxon>
        <taxon>Elysia</taxon>
    </lineage>
</organism>
<sequence>GGHQKALVHNKTVYFPEADATRLRYMTEQISSQRLTPQGSEADTTRLRYMTEQIISQRRTPQGSVRAGASYTTTAPLVTASSTTAMVADSSSKKRIENW</sequence>
<comment type="caution">
    <text evidence="1">The sequence shown here is derived from an EMBL/GenBank/DDBJ whole genome shotgun (WGS) entry which is preliminary data.</text>
</comment>
<name>A0AAE1E6L7_9GAST</name>
<dbReference type="AlphaFoldDB" id="A0AAE1E6L7"/>
<dbReference type="EMBL" id="JAWDGP010001043">
    <property type="protein sequence ID" value="KAK3795495.1"/>
    <property type="molecule type" value="Genomic_DNA"/>
</dbReference>
<accession>A0AAE1E6L7</accession>
<keyword evidence="2" id="KW-1185">Reference proteome</keyword>